<name>A0A2H0XE73_UNCKA</name>
<evidence type="ECO:0000313" key="2">
    <source>
        <dbReference type="EMBL" id="PIS23105.1"/>
    </source>
</evidence>
<dbReference type="PROSITE" id="PS51257">
    <property type="entry name" value="PROKAR_LIPOPROTEIN"/>
    <property type="match status" value="1"/>
</dbReference>
<dbReference type="EMBL" id="PEYT01000014">
    <property type="protein sequence ID" value="PIS23105.1"/>
    <property type="molecule type" value="Genomic_DNA"/>
</dbReference>
<organism evidence="2 3">
    <name type="scientific">candidate division WWE3 bacterium CG08_land_8_20_14_0_20_40_13</name>
    <dbReference type="NCBI Taxonomy" id="1975084"/>
    <lineage>
        <taxon>Bacteria</taxon>
        <taxon>Katanobacteria</taxon>
    </lineage>
</organism>
<evidence type="ECO:0000313" key="3">
    <source>
        <dbReference type="Proteomes" id="UP000230340"/>
    </source>
</evidence>
<dbReference type="AlphaFoldDB" id="A0A2H0XE73"/>
<reference evidence="3" key="1">
    <citation type="submission" date="2017-09" db="EMBL/GenBank/DDBJ databases">
        <title>Depth-based differentiation of microbial function through sediment-hosted aquifers and enrichment of novel symbionts in the deep terrestrial subsurface.</title>
        <authorList>
            <person name="Probst A.J."/>
            <person name="Ladd B."/>
            <person name="Jarett J.K."/>
            <person name="Geller-Mcgrath D.E."/>
            <person name="Sieber C.M.K."/>
            <person name="Emerson J.B."/>
            <person name="Anantharaman K."/>
            <person name="Thomas B.C."/>
            <person name="Malmstrom R."/>
            <person name="Stieglmeier M."/>
            <person name="Klingl A."/>
            <person name="Woyke T."/>
            <person name="Ryan C.M."/>
            <person name="Banfield J.F."/>
        </authorList>
    </citation>
    <scope>NUCLEOTIDE SEQUENCE [LARGE SCALE GENOMIC DNA]</scope>
</reference>
<feature type="transmembrane region" description="Helical" evidence="1">
    <location>
        <begin position="12"/>
        <end position="32"/>
    </location>
</feature>
<keyword evidence="1" id="KW-0472">Membrane</keyword>
<keyword evidence="1" id="KW-0812">Transmembrane</keyword>
<proteinExistence type="predicted"/>
<evidence type="ECO:0000256" key="1">
    <source>
        <dbReference type="SAM" id="Phobius"/>
    </source>
</evidence>
<accession>A0A2H0XE73</accession>
<gene>
    <name evidence="2" type="ORF">COT49_01900</name>
</gene>
<sequence length="136" mass="14879">MLDLERIKRPILIVLPLAIGCLVVAFFSLKILNKGEINNQSAVPATDFSEAFIDPSKVLSGDLEIVGTVVALDLGEGQEFEFKLVGKDNKIIAYLLSKGELLKFVQGREDIKLMGRVQSKTADGVDIIYVKSVSLK</sequence>
<comment type="caution">
    <text evidence="2">The sequence shown here is derived from an EMBL/GenBank/DDBJ whole genome shotgun (WGS) entry which is preliminary data.</text>
</comment>
<dbReference type="Proteomes" id="UP000230340">
    <property type="component" value="Unassembled WGS sequence"/>
</dbReference>
<protein>
    <submittedName>
        <fullName evidence="2">Uncharacterized protein</fullName>
    </submittedName>
</protein>
<keyword evidence="1" id="KW-1133">Transmembrane helix</keyword>